<proteinExistence type="predicted"/>
<comment type="caution">
    <text evidence="2">The sequence shown here is derived from an EMBL/GenBank/DDBJ whole genome shotgun (WGS) entry which is preliminary data.</text>
</comment>
<name>A0AAV1ZD78_9ARAC</name>
<dbReference type="AlphaFoldDB" id="A0AAV1ZD78"/>
<organism evidence="2 3">
    <name type="scientific">Larinioides sclopetarius</name>
    <dbReference type="NCBI Taxonomy" id="280406"/>
    <lineage>
        <taxon>Eukaryota</taxon>
        <taxon>Metazoa</taxon>
        <taxon>Ecdysozoa</taxon>
        <taxon>Arthropoda</taxon>
        <taxon>Chelicerata</taxon>
        <taxon>Arachnida</taxon>
        <taxon>Araneae</taxon>
        <taxon>Araneomorphae</taxon>
        <taxon>Entelegynae</taxon>
        <taxon>Araneoidea</taxon>
        <taxon>Araneidae</taxon>
        <taxon>Larinioides</taxon>
    </lineage>
</organism>
<dbReference type="InterPro" id="IPR008042">
    <property type="entry name" value="Retrotrans_Pao"/>
</dbReference>
<evidence type="ECO:0000313" key="2">
    <source>
        <dbReference type="EMBL" id="CAL1269520.1"/>
    </source>
</evidence>
<dbReference type="PANTHER" id="PTHR47331:SF5">
    <property type="entry name" value="RIBONUCLEASE H"/>
    <property type="match status" value="1"/>
</dbReference>
<keyword evidence="3" id="KW-1185">Reference proteome</keyword>
<dbReference type="PANTHER" id="PTHR47331">
    <property type="entry name" value="PHD-TYPE DOMAIN-CONTAINING PROTEIN"/>
    <property type="match status" value="1"/>
</dbReference>
<feature type="region of interest" description="Disordered" evidence="1">
    <location>
        <begin position="261"/>
        <end position="283"/>
    </location>
</feature>
<sequence length="283" mass="32618">MYLRKWRTNSPELLAKLKELGFEVEDFEDSLDKPLVPSKVLGVCWNPKTDEFHFDTRGIENCLFKGHETKRYILQVAGRIFDPIGILGPFTIRIKCLLQEIWSLGLDWDEGIPEQTAVKFREWCDDIKGLSNIRVPRHYFAFALNKDIDDIQLHLFADASPKAYGTVAYLRIKLKDNTVMVSFVASKGRVAPLKTLSLPRLELMGALLSARLSDKIVKGLEFPVTKVFWTDSSITYFWIKGSPERFKVFVKNRVKEIHQSNSMGSLPRERKSSGFDLSWTRRD</sequence>
<protein>
    <submittedName>
        <fullName evidence="2">Uncharacterized protein</fullName>
    </submittedName>
</protein>
<dbReference type="Pfam" id="PF05380">
    <property type="entry name" value="Peptidase_A17"/>
    <property type="match status" value="1"/>
</dbReference>
<evidence type="ECO:0000313" key="3">
    <source>
        <dbReference type="Proteomes" id="UP001497382"/>
    </source>
</evidence>
<gene>
    <name evidence="2" type="ORF">LARSCL_LOCUS4789</name>
</gene>
<accession>A0AAV1ZD78</accession>
<dbReference type="EMBL" id="CAXIEN010000042">
    <property type="protein sequence ID" value="CAL1269520.1"/>
    <property type="molecule type" value="Genomic_DNA"/>
</dbReference>
<dbReference type="Proteomes" id="UP001497382">
    <property type="component" value="Unassembled WGS sequence"/>
</dbReference>
<reference evidence="2 3" key="1">
    <citation type="submission" date="2024-04" db="EMBL/GenBank/DDBJ databases">
        <authorList>
            <person name="Rising A."/>
            <person name="Reimegard J."/>
            <person name="Sonavane S."/>
            <person name="Akerstrom W."/>
            <person name="Nylinder S."/>
            <person name="Hedman E."/>
            <person name="Kallberg Y."/>
        </authorList>
    </citation>
    <scope>NUCLEOTIDE SEQUENCE [LARGE SCALE GENOMIC DNA]</scope>
</reference>
<feature type="compositionally biased region" description="Basic and acidic residues" evidence="1">
    <location>
        <begin position="267"/>
        <end position="283"/>
    </location>
</feature>
<evidence type="ECO:0000256" key="1">
    <source>
        <dbReference type="SAM" id="MobiDB-lite"/>
    </source>
</evidence>